<feature type="region of interest" description="Disordered" evidence="2">
    <location>
        <begin position="1"/>
        <end position="249"/>
    </location>
</feature>
<evidence type="ECO:0000256" key="2">
    <source>
        <dbReference type="SAM" id="MobiDB-lite"/>
    </source>
</evidence>
<feature type="compositionally biased region" description="Basic and acidic residues" evidence="2">
    <location>
        <begin position="26"/>
        <end position="36"/>
    </location>
</feature>
<reference evidence="4" key="1">
    <citation type="submission" date="2022-07" db="EMBL/GenBank/DDBJ databases">
        <authorList>
            <person name="Trinca V."/>
            <person name="Uliana J.V.C."/>
            <person name="Torres T.T."/>
            <person name="Ward R.J."/>
            <person name="Monesi N."/>
        </authorList>
    </citation>
    <scope>NUCLEOTIDE SEQUENCE</scope>
    <source>
        <strain evidence="4">HSMRA1968</strain>
        <tissue evidence="4">Whole embryos</tissue>
    </source>
</reference>
<dbReference type="PROSITE" id="PS51082">
    <property type="entry name" value="WH2"/>
    <property type="match status" value="1"/>
</dbReference>
<feature type="compositionally biased region" description="Basic and acidic residues" evidence="2">
    <location>
        <begin position="151"/>
        <end position="164"/>
    </location>
</feature>
<keyword evidence="1" id="KW-0175">Coiled coil</keyword>
<evidence type="ECO:0000313" key="4">
    <source>
        <dbReference type="EMBL" id="KAJ6636566.1"/>
    </source>
</evidence>
<feature type="domain" description="WH2" evidence="3">
    <location>
        <begin position="298"/>
        <end position="315"/>
    </location>
</feature>
<feature type="region of interest" description="Disordered" evidence="2">
    <location>
        <begin position="529"/>
        <end position="549"/>
    </location>
</feature>
<evidence type="ECO:0000259" key="3">
    <source>
        <dbReference type="PROSITE" id="PS51082"/>
    </source>
</evidence>
<evidence type="ECO:0000256" key="1">
    <source>
        <dbReference type="SAM" id="Coils"/>
    </source>
</evidence>
<dbReference type="AlphaFoldDB" id="A0A9Q0RXZ1"/>
<evidence type="ECO:0000313" key="5">
    <source>
        <dbReference type="Proteomes" id="UP001151699"/>
    </source>
</evidence>
<organism evidence="4 5">
    <name type="scientific">Pseudolycoriella hygida</name>
    <dbReference type="NCBI Taxonomy" id="35572"/>
    <lineage>
        <taxon>Eukaryota</taxon>
        <taxon>Metazoa</taxon>
        <taxon>Ecdysozoa</taxon>
        <taxon>Arthropoda</taxon>
        <taxon>Hexapoda</taxon>
        <taxon>Insecta</taxon>
        <taxon>Pterygota</taxon>
        <taxon>Neoptera</taxon>
        <taxon>Endopterygota</taxon>
        <taxon>Diptera</taxon>
        <taxon>Nematocera</taxon>
        <taxon>Sciaroidea</taxon>
        <taxon>Sciaridae</taxon>
        <taxon>Pseudolycoriella</taxon>
    </lineage>
</organism>
<feature type="compositionally biased region" description="Basic and acidic residues" evidence="2">
    <location>
        <begin position="532"/>
        <end position="545"/>
    </location>
</feature>
<keyword evidence="5" id="KW-1185">Reference proteome</keyword>
<sequence>MPTTPWSKRNSLTTEAAKENGQPSQKEVKLQSREVKVPVTTTTKKSLAQPLKKKEEKIEDEDEKKATGSSTADKTGKFVRPALKKVSKVEEAAKPPGKVAPATADKKTTAVGKSKAPVVEESSSEEEEESSYEEVTETETETDSDEPPPPPKKETKPAPEKTAPEKIVPSKQVTLKPIPEKTAQSKPAPEKTIIPKPELKPIPPKPEKEPEPKHFPIKPALKPIPPKPEAKIDATKSAPPPPPPPISGMDWSDMMKEVESGRKLKHVQCNDRSSPIISCKSVTNIQGQYIFETEKANVHNVLLKQIQGGVRLKPTKTNDRSRPILEGLRKFRRQMTIEEQIQKSESRAQLNVEVPTEESEDEMDDIDKLRDDLQSTKQMLALELRNKEAQERENKRLLARVQILEAELEREKWQPIPSASESKVNTTAPASEALLESLKKEAEEAQKTSKLLEKKYQDAADQLDSIKNENERQKITIANLERRLAQQALENEDSSDDVVINLHNSTSDIWENNNSFTYNYCWRNQAGGATDANRRQSEAGQKDSSPEPELELEVKMMCTKLIRLKDKERAAKRERENLRDAMKKNQGILKIEHKKFKKLQREDATDEKKKSNYEPRIKRHDGRVSALKKGNYLLQANVDRLQDEINKMREKSVSLQRDLDSVLSELG</sequence>
<dbReference type="InterPro" id="IPR003124">
    <property type="entry name" value="WH2_dom"/>
</dbReference>
<dbReference type="OrthoDB" id="6157464at2759"/>
<dbReference type="SMART" id="SM00246">
    <property type="entry name" value="WH2"/>
    <property type="match status" value="2"/>
</dbReference>
<feature type="coiled-coil region" evidence="1">
    <location>
        <begin position="359"/>
        <end position="497"/>
    </location>
</feature>
<protein>
    <recommendedName>
        <fullName evidence="3">WH2 domain-containing protein</fullName>
    </recommendedName>
</protein>
<proteinExistence type="predicted"/>
<gene>
    <name evidence="4" type="ORF">Bhyg_15157</name>
</gene>
<feature type="non-terminal residue" evidence="4">
    <location>
        <position position="667"/>
    </location>
</feature>
<feature type="compositionally biased region" description="Polar residues" evidence="2">
    <location>
        <begin position="1"/>
        <end position="14"/>
    </location>
</feature>
<dbReference type="GO" id="GO:0003779">
    <property type="term" value="F:actin binding"/>
    <property type="evidence" value="ECO:0007669"/>
    <property type="project" value="InterPro"/>
</dbReference>
<dbReference type="Pfam" id="PF02205">
    <property type="entry name" value="WH2"/>
    <property type="match status" value="1"/>
</dbReference>
<comment type="caution">
    <text evidence="4">The sequence shown here is derived from an EMBL/GenBank/DDBJ whole genome shotgun (WGS) entry which is preliminary data.</text>
</comment>
<feature type="compositionally biased region" description="Acidic residues" evidence="2">
    <location>
        <begin position="122"/>
        <end position="146"/>
    </location>
</feature>
<feature type="coiled-coil region" evidence="1">
    <location>
        <begin position="631"/>
        <end position="665"/>
    </location>
</feature>
<dbReference type="SUPFAM" id="SSF57997">
    <property type="entry name" value="Tropomyosin"/>
    <property type="match status" value="1"/>
</dbReference>
<dbReference type="EMBL" id="WJQU01000004">
    <property type="protein sequence ID" value="KAJ6636566.1"/>
    <property type="molecule type" value="Genomic_DNA"/>
</dbReference>
<name>A0A9Q0RXZ1_9DIPT</name>
<dbReference type="Proteomes" id="UP001151699">
    <property type="component" value="Chromosome C"/>
</dbReference>
<accession>A0A9Q0RXZ1</accession>
<feature type="compositionally biased region" description="Basic and acidic residues" evidence="2">
    <location>
        <begin position="205"/>
        <end position="214"/>
    </location>
</feature>